<comment type="caution">
    <text evidence="2">The sequence shown here is derived from an EMBL/GenBank/DDBJ whole genome shotgun (WGS) entry which is preliminary data.</text>
</comment>
<accession>A0A3L6PD05</accession>
<organism evidence="2 3">
    <name type="scientific">Panicum miliaceum</name>
    <name type="common">Proso millet</name>
    <name type="synonym">Broomcorn millet</name>
    <dbReference type="NCBI Taxonomy" id="4540"/>
    <lineage>
        <taxon>Eukaryota</taxon>
        <taxon>Viridiplantae</taxon>
        <taxon>Streptophyta</taxon>
        <taxon>Embryophyta</taxon>
        <taxon>Tracheophyta</taxon>
        <taxon>Spermatophyta</taxon>
        <taxon>Magnoliopsida</taxon>
        <taxon>Liliopsida</taxon>
        <taxon>Poales</taxon>
        <taxon>Poaceae</taxon>
        <taxon>PACMAD clade</taxon>
        <taxon>Panicoideae</taxon>
        <taxon>Panicodae</taxon>
        <taxon>Paniceae</taxon>
        <taxon>Panicinae</taxon>
        <taxon>Panicum</taxon>
        <taxon>Panicum sect. Panicum</taxon>
    </lineage>
</organism>
<feature type="region of interest" description="Disordered" evidence="1">
    <location>
        <begin position="257"/>
        <end position="281"/>
    </location>
</feature>
<proteinExistence type="predicted"/>
<dbReference type="AlphaFoldDB" id="A0A3L6PD05"/>
<evidence type="ECO:0000256" key="1">
    <source>
        <dbReference type="SAM" id="MobiDB-lite"/>
    </source>
</evidence>
<gene>
    <name evidence="2" type="ORF">C2845_PM10G13410</name>
</gene>
<dbReference type="OrthoDB" id="10573885at2759"/>
<protein>
    <submittedName>
        <fullName evidence="2">Uncharacterized protein</fullName>
    </submittedName>
</protein>
<reference evidence="3" key="1">
    <citation type="journal article" date="2019" name="Nat. Commun.">
        <title>The genome of broomcorn millet.</title>
        <authorList>
            <person name="Zou C."/>
            <person name="Miki D."/>
            <person name="Li D."/>
            <person name="Tang Q."/>
            <person name="Xiao L."/>
            <person name="Rajput S."/>
            <person name="Deng P."/>
            <person name="Jia W."/>
            <person name="Huang R."/>
            <person name="Zhang M."/>
            <person name="Sun Y."/>
            <person name="Hu J."/>
            <person name="Fu X."/>
            <person name="Schnable P.S."/>
            <person name="Li F."/>
            <person name="Zhang H."/>
            <person name="Feng B."/>
            <person name="Zhu X."/>
            <person name="Liu R."/>
            <person name="Schnable J.C."/>
            <person name="Zhu J.-K."/>
            <person name="Zhang H."/>
        </authorList>
    </citation>
    <scope>NUCLEOTIDE SEQUENCE [LARGE SCALE GENOMIC DNA]</scope>
</reference>
<keyword evidence="3" id="KW-1185">Reference proteome</keyword>
<evidence type="ECO:0000313" key="2">
    <source>
        <dbReference type="EMBL" id="RLM55400.1"/>
    </source>
</evidence>
<dbReference type="Proteomes" id="UP000275267">
    <property type="component" value="Unassembled WGS sequence"/>
</dbReference>
<name>A0A3L6PD05_PANMI</name>
<dbReference type="EMBL" id="PQIB02000018">
    <property type="protein sequence ID" value="RLM55400.1"/>
    <property type="molecule type" value="Genomic_DNA"/>
</dbReference>
<sequence length="281" mass="32277">MGSDTVSCLLEESRDLFNKMMFPSDERLIIYHTSFLSMDGRIWLYKKLYWFYYRLIPFIQDGALKRNAVDALGELAYTSTKEKSVVDIIKSHPLLIKIESKRPTEVSEEEDTKGTDSSTMDCLGPNLSDLAVAKFYASQKLTPSKILGKMVVALPRHTIEHAFDKDTRQVLSMSSTDAEPKRLWRYSLEQVVDLLRSILPAHLLKAQETFLRKNLWPHLKIDNFWAQDLTWMGGVPKPSKEEIAAIKKVSSYGKRRQQARKFDQYNRGTSAVRNQGGVDHE</sequence>
<evidence type="ECO:0000313" key="3">
    <source>
        <dbReference type="Proteomes" id="UP000275267"/>
    </source>
</evidence>